<accession>A0A0C2SK96</accession>
<evidence type="ECO:0000256" key="2">
    <source>
        <dbReference type="SAM" id="Phobius"/>
    </source>
</evidence>
<dbReference type="InterPro" id="IPR004147">
    <property type="entry name" value="ABC1_dom"/>
</dbReference>
<protein>
    <submittedName>
        <fullName evidence="5">AarF/ABC1/UbiB kinase family protein</fullName>
    </submittedName>
</protein>
<evidence type="ECO:0000256" key="1">
    <source>
        <dbReference type="ARBA" id="ARBA00009670"/>
    </source>
</evidence>
<keyword evidence="2" id="KW-0472">Membrane</keyword>
<dbReference type="Proteomes" id="UP000476820">
    <property type="component" value="Unassembled WGS sequence"/>
</dbReference>
<evidence type="ECO:0000313" key="5">
    <source>
        <dbReference type="EMBL" id="NFF87061.1"/>
    </source>
</evidence>
<dbReference type="Pfam" id="PF03109">
    <property type="entry name" value="ABC1"/>
    <property type="match status" value="1"/>
</dbReference>
<evidence type="ECO:0000313" key="8">
    <source>
        <dbReference type="Proteomes" id="UP000473681"/>
    </source>
</evidence>
<dbReference type="Proteomes" id="UP000473681">
    <property type="component" value="Unassembled WGS sequence"/>
</dbReference>
<dbReference type="PANTHER" id="PTHR10566">
    <property type="entry name" value="CHAPERONE-ACTIVITY OF BC1 COMPLEX CABC1 -RELATED"/>
    <property type="match status" value="1"/>
</dbReference>
<proteinExistence type="inferred from homology"/>
<dbReference type="InterPro" id="IPR050154">
    <property type="entry name" value="UbiB_kinase"/>
</dbReference>
<dbReference type="InterPro" id="IPR011009">
    <property type="entry name" value="Kinase-like_dom_sf"/>
</dbReference>
<dbReference type="Proteomes" id="UP000472355">
    <property type="component" value="Unassembled WGS sequence"/>
</dbReference>
<keyword evidence="5" id="KW-0808">Transferase</keyword>
<feature type="transmembrane region" description="Helical" evidence="2">
    <location>
        <begin position="472"/>
        <end position="493"/>
    </location>
</feature>
<sequence>MAKQSSERFKKIIKVFASYGFGYIFDSKQVEYKKSPANLRNAFEELGPTFIKLGQILSTRPDILPKEYIDELVKLQDSAPQEDFEVMKSVLEGSLNISLEEYFEYVNISPIASASIAQVYEGILKDGRNVVIKIQRPDIYENMHLDIAILMRIFKFTKSKNTLPIDPIEALQEIKITADEELDFISEGKNIEKFRFNNKNVLPIYAPYVVKELLSDKVIVLEKIDGFKINDLQRIKDGGYNNKDIAKKLALSYCKQVFKDGFFHGDPHPGNLLIDCGKICFIDFGIVGQLNDGTKKTLNSIMLAIATKDKEKLIEYILSVSIKKGKVNRMHLYDGVSYMFDTYLATSIKNIKISVLLQEIFYLTKESNLQLPRELVSLIRGVVILEGVIAEIDPELEIIDVVVSFIKAKNKDIIFDFLTSEELIVSLYSFGRDGIRIPSKVSELLTKMSLGEAKLQFVVQDKEYIFQELNKMVNRMITGLLIASLIIGSSLVITKNVGPKYNGVSLIGVVGYSISTIFALILLINMIKYWRFNMKK</sequence>
<evidence type="ECO:0000313" key="4">
    <source>
        <dbReference type="EMBL" id="NFA41872.1"/>
    </source>
</evidence>
<reference evidence="4 7" key="1">
    <citation type="submission" date="2019-02" db="EMBL/GenBank/DDBJ databases">
        <title>Genome sequencing of Clostridium botulinum clinical isolates.</title>
        <authorList>
            <person name="Brunt J."/>
            <person name="Van Vliet A.H.M."/>
            <person name="Stringer S.C."/>
            <person name="Grant K.A."/>
            <person name="Carter A.C."/>
            <person name="Peck M.W."/>
        </authorList>
    </citation>
    <scope>NUCLEOTIDE SEQUENCE [LARGE SCALE GENOMIC DNA]</scope>
    <source>
        <strain evidence="4 7">H113700579</strain>
    </source>
</reference>
<dbReference type="EMBL" id="SGKU01000008">
    <property type="protein sequence ID" value="NFA41872.1"/>
    <property type="molecule type" value="Genomic_DNA"/>
</dbReference>
<comment type="caution">
    <text evidence="5">The sequence shown here is derived from an EMBL/GenBank/DDBJ whole genome shotgun (WGS) entry which is preliminary data.</text>
</comment>
<organism evidence="5 9">
    <name type="scientific">Clostridium botulinum</name>
    <dbReference type="NCBI Taxonomy" id="1491"/>
    <lineage>
        <taxon>Bacteria</taxon>
        <taxon>Bacillati</taxon>
        <taxon>Bacillota</taxon>
        <taxon>Clostridia</taxon>
        <taxon>Eubacteriales</taxon>
        <taxon>Clostridiaceae</taxon>
        <taxon>Clostridium</taxon>
    </lineage>
</organism>
<evidence type="ECO:0000259" key="3">
    <source>
        <dbReference type="Pfam" id="PF03109"/>
    </source>
</evidence>
<name>A0A0C2SK96_CLOBO</name>
<dbReference type="SUPFAM" id="SSF56112">
    <property type="entry name" value="Protein kinase-like (PK-like)"/>
    <property type="match status" value="1"/>
</dbReference>
<keyword evidence="5" id="KW-0418">Kinase</keyword>
<evidence type="ECO:0000313" key="7">
    <source>
        <dbReference type="Proteomes" id="UP000472355"/>
    </source>
</evidence>
<dbReference type="EMBL" id="SWVK01000012">
    <property type="protein sequence ID" value="NFN35454.1"/>
    <property type="molecule type" value="Genomic_DNA"/>
</dbReference>
<feature type="domain" description="ABC1 atypical kinase-like" evidence="3">
    <location>
        <begin position="74"/>
        <end position="316"/>
    </location>
</feature>
<dbReference type="GO" id="GO:0016301">
    <property type="term" value="F:kinase activity"/>
    <property type="evidence" value="ECO:0007669"/>
    <property type="project" value="UniProtKB-KW"/>
</dbReference>
<dbReference type="PANTHER" id="PTHR10566:SF113">
    <property type="entry name" value="PROTEIN ACTIVITY OF BC1 COMPLEX KINASE 7, CHLOROPLASTIC"/>
    <property type="match status" value="1"/>
</dbReference>
<dbReference type="Gene3D" id="1.10.510.10">
    <property type="entry name" value="Transferase(Phosphotransferase) domain 1"/>
    <property type="match status" value="1"/>
</dbReference>
<gene>
    <name evidence="4" type="ORF">EXM65_04595</name>
    <name evidence="5" type="ORF">FC774_04020</name>
    <name evidence="6" type="ORF">FDB51_10030</name>
</gene>
<dbReference type="OrthoDB" id="9795390at2"/>
<evidence type="ECO:0000313" key="6">
    <source>
        <dbReference type="EMBL" id="NFN35454.1"/>
    </source>
</evidence>
<reference evidence="8 9" key="2">
    <citation type="submission" date="2019-04" db="EMBL/GenBank/DDBJ databases">
        <title>Genome sequencing of Clostridium botulinum Groups I-IV and Clostridium butyricum.</title>
        <authorList>
            <person name="Brunt J."/>
            <person name="Van Vliet A.H.M."/>
            <person name="Stringer S.C."/>
            <person name="Carter A.T."/>
            <person name="Peck M.W."/>
        </authorList>
    </citation>
    <scope>NUCLEOTIDE SEQUENCE [LARGE SCALE GENOMIC DNA]</scope>
    <source>
        <strain evidence="5 9">1605</strain>
        <strain evidence="6 8">CB-K-33E</strain>
    </source>
</reference>
<feature type="transmembrane region" description="Helical" evidence="2">
    <location>
        <begin position="505"/>
        <end position="527"/>
    </location>
</feature>
<dbReference type="RefSeq" id="WP_017825702.1">
    <property type="nucleotide sequence ID" value="NZ_JACBBU010000006.1"/>
</dbReference>
<dbReference type="AlphaFoldDB" id="A0A0C2SK96"/>
<dbReference type="CDD" id="cd05121">
    <property type="entry name" value="ABC1_ADCK3-like"/>
    <property type="match status" value="1"/>
</dbReference>
<evidence type="ECO:0000313" key="9">
    <source>
        <dbReference type="Proteomes" id="UP000476820"/>
    </source>
</evidence>
<keyword evidence="2" id="KW-0812">Transmembrane</keyword>
<dbReference type="EMBL" id="SWOV01000006">
    <property type="protein sequence ID" value="NFF87061.1"/>
    <property type="molecule type" value="Genomic_DNA"/>
</dbReference>
<comment type="similarity">
    <text evidence="1">Belongs to the protein kinase superfamily. ADCK protein kinase family.</text>
</comment>
<keyword evidence="2" id="KW-1133">Transmembrane helix</keyword>